<organism evidence="2 3">
    <name type="scientific">Diploscapter pachys</name>
    <dbReference type="NCBI Taxonomy" id="2018661"/>
    <lineage>
        <taxon>Eukaryota</taxon>
        <taxon>Metazoa</taxon>
        <taxon>Ecdysozoa</taxon>
        <taxon>Nematoda</taxon>
        <taxon>Chromadorea</taxon>
        <taxon>Rhabditida</taxon>
        <taxon>Rhabditina</taxon>
        <taxon>Rhabditomorpha</taxon>
        <taxon>Rhabditoidea</taxon>
        <taxon>Rhabditidae</taxon>
        <taxon>Diploscapter</taxon>
    </lineage>
</organism>
<dbReference type="Proteomes" id="UP000218231">
    <property type="component" value="Unassembled WGS sequence"/>
</dbReference>
<evidence type="ECO:0000256" key="1">
    <source>
        <dbReference type="SAM" id="MobiDB-lite"/>
    </source>
</evidence>
<evidence type="ECO:0000313" key="3">
    <source>
        <dbReference type="Proteomes" id="UP000218231"/>
    </source>
</evidence>
<comment type="caution">
    <text evidence="2">The sequence shown here is derived from an EMBL/GenBank/DDBJ whole genome shotgun (WGS) entry which is preliminary data.</text>
</comment>
<accession>A0A2A2M1U6</accession>
<reference evidence="2 3" key="1">
    <citation type="journal article" date="2017" name="Curr. Biol.">
        <title>Genome architecture and evolution of a unichromosomal asexual nematode.</title>
        <authorList>
            <person name="Fradin H."/>
            <person name="Zegar C."/>
            <person name="Gutwein M."/>
            <person name="Lucas J."/>
            <person name="Kovtun M."/>
            <person name="Corcoran D."/>
            <person name="Baugh L.R."/>
            <person name="Kiontke K."/>
            <person name="Gunsalus K."/>
            <person name="Fitch D.H."/>
            <person name="Piano F."/>
        </authorList>
    </citation>
    <scope>NUCLEOTIDE SEQUENCE [LARGE SCALE GENOMIC DNA]</scope>
    <source>
        <strain evidence="2">PF1309</strain>
    </source>
</reference>
<keyword evidence="3" id="KW-1185">Reference proteome</keyword>
<proteinExistence type="predicted"/>
<sequence>MPPHPVAVRAIRRVEPQMPLFGLRPPIIDAAHHAHQQRGPDRIDQRPRRQQRQRRQPPEQVLRQIGRMTRPAIRPVGQDAAMREVGKAQAERHRRPGIDRRQHDQHRAPQPQQRRMPGKPAAPLLRPRMIIQRSAGLHHDERRIADQRRGPRRRKRIGAADMRIERPQCQYIADGREADVDHEHQRDQPARQHHRVAQPCQIAADEAAVIARHNRQHEGQEERLHSPAAHMPPDRLALDARLPGQPRADMPAAVARLLQIAVQPQDIGHRQQCDDRHAPTEAPHGEGEIALPIEAPHAIHDADRRPGREQAGKLGQADLPRLGERPRTAPVDPRRRMAMHLVDEQRPQDHRRSAGDQRDQRRIRSVHADAARKDQPRAQPSKARQPHAMAYRRRRAMIGQGRTIRYRVDRHGPLLPCKR</sequence>
<protein>
    <submittedName>
        <fullName evidence="2">Uncharacterized protein</fullName>
    </submittedName>
</protein>
<name>A0A2A2M1U6_9BILA</name>
<dbReference type="EMBL" id="LIAE01006219">
    <property type="protein sequence ID" value="PAV92389.1"/>
    <property type="molecule type" value="Genomic_DNA"/>
</dbReference>
<feature type="compositionally biased region" description="Basic and acidic residues" evidence="1">
    <location>
        <begin position="38"/>
        <end position="47"/>
    </location>
</feature>
<dbReference type="AlphaFoldDB" id="A0A2A2M1U6"/>
<feature type="region of interest" description="Disordered" evidence="1">
    <location>
        <begin position="304"/>
        <end position="389"/>
    </location>
</feature>
<feature type="compositionally biased region" description="Basic and acidic residues" evidence="1">
    <location>
        <begin position="321"/>
        <end position="376"/>
    </location>
</feature>
<feature type="region of interest" description="Disordered" evidence="1">
    <location>
        <begin position="32"/>
        <end position="121"/>
    </location>
</feature>
<gene>
    <name evidence="2" type="ORF">WR25_09618</name>
</gene>
<evidence type="ECO:0000313" key="2">
    <source>
        <dbReference type="EMBL" id="PAV92389.1"/>
    </source>
</evidence>
<feature type="compositionally biased region" description="Basic and acidic residues" evidence="1">
    <location>
        <begin position="81"/>
        <end position="107"/>
    </location>
</feature>